<keyword evidence="3 6" id="KW-0479">Metal-binding</keyword>
<dbReference type="EMBL" id="JACWUN010000005">
    <property type="protein sequence ID" value="MBD1400168.1"/>
    <property type="molecule type" value="Genomic_DNA"/>
</dbReference>
<evidence type="ECO:0000256" key="5">
    <source>
        <dbReference type="ARBA" id="ARBA00023004"/>
    </source>
</evidence>
<evidence type="ECO:0000313" key="9">
    <source>
        <dbReference type="EMBL" id="MBD1400168.1"/>
    </source>
</evidence>
<feature type="chain" id="PRO_5035202054" evidence="7">
    <location>
        <begin position="23"/>
        <end position="103"/>
    </location>
</feature>
<accession>A0A8J6UGQ2</accession>
<feature type="binding site" description="axial binding residue" evidence="6">
    <location>
        <position position="40"/>
    </location>
    <ligand>
        <name>heme c</name>
        <dbReference type="ChEBI" id="CHEBI:61717"/>
        <label>1</label>
    </ligand>
    <ligandPart>
        <name>Fe</name>
        <dbReference type="ChEBI" id="CHEBI:18248"/>
    </ligandPart>
</feature>
<dbReference type="GO" id="GO:0020037">
    <property type="term" value="F:heme binding"/>
    <property type="evidence" value="ECO:0007669"/>
    <property type="project" value="InterPro"/>
</dbReference>
<dbReference type="GO" id="GO:0046872">
    <property type="term" value="F:metal ion binding"/>
    <property type="evidence" value="ECO:0007669"/>
    <property type="project" value="UniProtKB-KW"/>
</dbReference>
<feature type="binding site" description="axial binding residue" evidence="6">
    <location>
        <position position="43"/>
    </location>
    <ligand>
        <name>heme c</name>
        <dbReference type="ChEBI" id="CHEBI:61717"/>
        <label>1</label>
    </ligand>
    <ligandPart>
        <name>Fe</name>
        <dbReference type="ChEBI" id="CHEBI:18248"/>
    </ligandPart>
</feature>
<comment type="caution">
    <text evidence="9">The sequence shown here is derived from an EMBL/GenBank/DDBJ whole genome shotgun (WGS) entry which is preliminary data.</text>
</comment>
<feature type="binding site" description="axial binding residue" evidence="6">
    <location>
        <position position="97"/>
    </location>
    <ligand>
        <name>heme c</name>
        <dbReference type="ChEBI" id="CHEBI:61717"/>
        <label>1</label>
    </ligand>
    <ligandPart>
        <name>Fe</name>
        <dbReference type="ChEBI" id="CHEBI:18248"/>
    </ligandPart>
</feature>
<reference evidence="9" key="1">
    <citation type="submission" date="2020-09" db="EMBL/GenBank/DDBJ databases">
        <title>Pelobacter alkaliphilus sp. nov., a novel anaerobic arsenate-reducing bacterium from terrestrial mud volcano.</title>
        <authorList>
            <person name="Khomyakova M.A."/>
            <person name="Merkel A.Y."/>
            <person name="Slobodkin A.I."/>
        </authorList>
    </citation>
    <scope>NUCLEOTIDE SEQUENCE</scope>
    <source>
        <strain evidence="9">M08fum</strain>
    </source>
</reference>
<keyword evidence="2 6" id="KW-0349">Heme</keyword>
<dbReference type="Pfam" id="PF02085">
    <property type="entry name" value="Cytochrom_CIII"/>
    <property type="match status" value="1"/>
</dbReference>
<dbReference type="PRINTS" id="PR00609">
    <property type="entry name" value="CYTOCHROMEC3"/>
</dbReference>
<feature type="binding site" description="covalent" evidence="6">
    <location>
        <position position="64"/>
    </location>
    <ligand>
        <name>heme c</name>
        <dbReference type="ChEBI" id="CHEBI:61717"/>
        <label>1</label>
    </ligand>
</feature>
<keyword evidence="4" id="KW-0249">Electron transport</keyword>
<dbReference type="CDD" id="cd08168">
    <property type="entry name" value="Cytochrom_C3"/>
    <property type="match status" value="1"/>
</dbReference>
<dbReference type="Gene3D" id="3.90.10.10">
    <property type="entry name" value="Cytochrome C3"/>
    <property type="match status" value="1"/>
</dbReference>
<dbReference type="SUPFAM" id="SSF48695">
    <property type="entry name" value="Multiheme cytochromes"/>
    <property type="match status" value="1"/>
</dbReference>
<dbReference type="RefSeq" id="WP_191154444.1">
    <property type="nucleotide sequence ID" value="NZ_JACWUN010000005.1"/>
</dbReference>
<evidence type="ECO:0000256" key="6">
    <source>
        <dbReference type="PIRSR" id="PIRSR602322-1"/>
    </source>
</evidence>
<feature type="signal peptide" evidence="7">
    <location>
        <begin position="1"/>
        <end position="22"/>
    </location>
</feature>
<organism evidence="9 10">
    <name type="scientific">Pelovirga terrestris</name>
    <dbReference type="NCBI Taxonomy" id="2771352"/>
    <lineage>
        <taxon>Bacteria</taxon>
        <taxon>Pseudomonadati</taxon>
        <taxon>Thermodesulfobacteriota</taxon>
        <taxon>Desulfuromonadia</taxon>
        <taxon>Geobacterales</taxon>
        <taxon>Geobacteraceae</taxon>
        <taxon>Pelovirga</taxon>
    </lineage>
</organism>
<evidence type="ECO:0000259" key="8">
    <source>
        <dbReference type="Pfam" id="PF02085"/>
    </source>
</evidence>
<dbReference type="Proteomes" id="UP000632828">
    <property type="component" value="Unassembled WGS sequence"/>
</dbReference>
<protein>
    <submittedName>
        <fullName evidence="9">Cytochrome c3 family protein</fullName>
    </submittedName>
</protein>
<keyword evidence="7" id="KW-0732">Signal</keyword>
<proteinExistence type="predicted"/>
<sequence length="103" mass="10933">MKKLVVLLAVFAVVGIAMYAIAAPDQVVFEAKNGNVTFEHAKHAGADCITCHHEGSNDASCRSCHDGTAASSTKAPRGEFHTFCIDCHKGAGMKGTCNECHKR</sequence>
<gene>
    <name evidence="9" type="ORF">ICT70_05735</name>
</gene>
<dbReference type="GO" id="GO:0009055">
    <property type="term" value="F:electron transfer activity"/>
    <property type="evidence" value="ECO:0007669"/>
    <property type="project" value="InterPro"/>
</dbReference>
<evidence type="ECO:0000256" key="7">
    <source>
        <dbReference type="SAM" id="SignalP"/>
    </source>
</evidence>
<comment type="cofactor">
    <cofactor evidence="6">
        <name>heme c</name>
        <dbReference type="ChEBI" id="CHEBI:61717"/>
    </cofactor>
    <text evidence="6">Binds 4 heme c groups covalently per monomer.</text>
</comment>
<feature type="binding site" description="axial binding residue" evidence="6">
    <location>
        <position position="53"/>
    </location>
    <ligand>
        <name>heme c</name>
        <dbReference type="ChEBI" id="CHEBI:61717"/>
        <label>1</label>
    </ligand>
    <ligandPart>
        <name>Fe</name>
        <dbReference type="ChEBI" id="CHEBI:18248"/>
    </ligandPart>
</feature>
<feature type="binding site" description="axial binding residue" evidence="6">
    <location>
        <position position="51"/>
    </location>
    <ligand>
        <name>heme c</name>
        <dbReference type="ChEBI" id="CHEBI:61717"/>
        <label>1</label>
    </ligand>
    <ligandPart>
        <name>Fe</name>
        <dbReference type="ChEBI" id="CHEBI:18248"/>
    </ligandPart>
</feature>
<name>A0A8J6UGQ2_9BACT</name>
<evidence type="ECO:0000256" key="3">
    <source>
        <dbReference type="ARBA" id="ARBA00022723"/>
    </source>
</evidence>
<keyword evidence="10" id="KW-1185">Reference proteome</keyword>
<keyword evidence="5 6" id="KW-0408">Iron</keyword>
<evidence type="ECO:0000256" key="2">
    <source>
        <dbReference type="ARBA" id="ARBA00022617"/>
    </source>
</evidence>
<feature type="binding site" description="axial binding residue" evidence="6">
    <location>
        <position position="100"/>
    </location>
    <ligand>
        <name>heme c</name>
        <dbReference type="ChEBI" id="CHEBI:61717"/>
        <label>1</label>
    </ligand>
    <ligandPart>
        <name>Fe</name>
        <dbReference type="ChEBI" id="CHEBI:18248"/>
    </ligandPart>
</feature>
<feature type="binding site" description="axial binding residue" evidence="6">
    <location>
        <position position="52"/>
    </location>
    <ligand>
        <name>heme c</name>
        <dbReference type="ChEBI" id="CHEBI:61717"/>
        <label>1</label>
    </ligand>
    <ligandPart>
        <name>Fe</name>
        <dbReference type="ChEBI" id="CHEBI:18248"/>
    </ligandPart>
</feature>
<evidence type="ECO:0000256" key="4">
    <source>
        <dbReference type="ARBA" id="ARBA00022982"/>
    </source>
</evidence>
<dbReference type="AlphaFoldDB" id="A0A8J6UGQ2"/>
<evidence type="ECO:0000256" key="1">
    <source>
        <dbReference type="ARBA" id="ARBA00022448"/>
    </source>
</evidence>
<evidence type="ECO:0000313" key="10">
    <source>
        <dbReference type="Proteomes" id="UP000632828"/>
    </source>
</evidence>
<feature type="domain" description="Class III cytochrome C" evidence="8">
    <location>
        <begin position="21"/>
        <end position="101"/>
    </location>
</feature>
<feature type="binding site" description="axial binding residue" evidence="6">
    <location>
        <position position="48"/>
    </location>
    <ligand>
        <name>heme c</name>
        <dbReference type="ChEBI" id="CHEBI:61717"/>
        <label>1</label>
    </ligand>
    <ligandPart>
        <name>Fe</name>
        <dbReference type="ChEBI" id="CHEBI:18248"/>
    </ligandPart>
</feature>
<dbReference type="InterPro" id="IPR036280">
    <property type="entry name" value="Multihaem_cyt_sf"/>
</dbReference>
<dbReference type="InterPro" id="IPR002322">
    <property type="entry name" value="Cyt_c_III"/>
</dbReference>
<dbReference type="InterPro" id="IPR020942">
    <property type="entry name" value="Cyt_c_III_dom"/>
</dbReference>
<feature type="binding site" description="axial binding residue" evidence="6">
    <location>
        <position position="101"/>
    </location>
    <ligand>
        <name>heme c</name>
        <dbReference type="ChEBI" id="CHEBI:61717"/>
        <label>1</label>
    </ligand>
    <ligandPart>
        <name>Fe</name>
        <dbReference type="ChEBI" id="CHEBI:18248"/>
    </ligandPart>
</feature>
<keyword evidence="1" id="KW-0813">Transport</keyword>